<gene>
    <name evidence="1" type="ORF">AC579_9982</name>
</gene>
<dbReference type="Proteomes" id="UP000073492">
    <property type="component" value="Unassembled WGS sequence"/>
</dbReference>
<name>A0A139I4Q4_9PEZI</name>
<accession>A0A139I4Q4</accession>
<protein>
    <recommendedName>
        <fullName evidence="3">F-box domain-containing protein</fullName>
    </recommendedName>
</protein>
<evidence type="ECO:0000313" key="1">
    <source>
        <dbReference type="EMBL" id="KXT09684.1"/>
    </source>
</evidence>
<dbReference type="EMBL" id="LFZO01000316">
    <property type="protein sequence ID" value="KXT09684.1"/>
    <property type="molecule type" value="Genomic_DNA"/>
</dbReference>
<sequence>MRTPQEASPKKHRAVTSTAYIASSSSRCTRRSRGLVRPRARHEYYQEWRRQRAVVKIQKSADQTEIDETSSDPNCRDTLQSRLPVETWCAILSYLDVTQLKELRAHSGFRNLIDANQEAIVRRTINTELSRLSKDTEQANSQPPEFVRALRQWLCRYGICERCYSAAHYDDLAAFVWHWFSRRTLARMNEQPKREDFSSMSTACRYIIALEVMPLEPDLVKRIALTRQYSDQLHRILLHRQDWFALQGMDQVNALLERLEDEPDPYPADLCCGGRHIVQPMTHLRRQVPNTELLSMKLYTDVSIAYRPLNHVLLVPLRNEAKISSYERDADREQALQRMHNVLGMPRLMESASATYYAPMDANWVKEIIDRIQMGDDLKLEPLERAQILEAIIVA</sequence>
<proteinExistence type="predicted"/>
<dbReference type="OrthoDB" id="3644978at2759"/>
<reference evidence="1 2" key="1">
    <citation type="submission" date="2015-07" db="EMBL/GenBank/DDBJ databases">
        <title>Comparative genomics of the Sigatoka disease complex on banana suggests a link between parallel evolutionary changes in Pseudocercospora fijiensis and Pseudocercospora eumusae and increased virulence on the banana host.</title>
        <authorList>
            <person name="Chang T.-C."/>
            <person name="Salvucci A."/>
            <person name="Crous P.W."/>
            <person name="Stergiopoulos I."/>
        </authorList>
    </citation>
    <scope>NUCLEOTIDE SEQUENCE [LARGE SCALE GENOMIC DNA]</scope>
    <source>
        <strain evidence="1 2">CBS 116634</strain>
    </source>
</reference>
<dbReference type="AlphaFoldDB" id="A0A139I4Q4"/>
<comment type="caution">
    <text evidence="1">The sequence shown here is derived from an EMBL/GenBank/DDBJ whole genome shotgun (WGS) entry which is preliminary data.</text>
</comment>
<organism evidence="1 2">
    <name type="scientific">Pseudocercospora musae</name>
    <dbReference type="NCBI Taxonomy" id="113226"/>
    <lineage>
        <taxon>Eukaryota</taxon>
        <taxon>Fungi</taxon>
        <taxon>Dikarya</taxon>
        <taxon>Ascomycota</taxon>
        <taxon>Pezizomycotina</taxon>
        <taxon>Dothideomycetes</taxon>
        <taxon>Dothideomycetidae</taxon>
        <taxon>Mycosphaerellales</taxon>
        <taxon>Mycosphaerellaceae</taxon>
        <taxon>Pseudocercospora</taxon>
    </lineage>
</organism>
<evidence type="ECO:0000313" key="2">
    <source>
        <dbReference type="Proteomes" id="UP000073492"/>
    </source>
</evidence>
<evidence type="ECO:0008006" key="3">
    <source>
        <dbReference type="Google" id="ProtNLM"/>
    </source>
</evidence>
<keyword evidence="2" id="KW-1185">Reference proteome</keyword>